<evidence type="ECO:0000256" key="6">
    <source>
        <dbReference type="SAM" id="Coils"/>
    </source>
</evidence>
<dbReference type="AlphaFoldDB" id="B6WRS3"/>
<dbReference type="InterPro" id="IPR011010">
    <property type="entry name" value="DNA_brk_join_enz"/>
</dbReference>
<dbReference type="Pfam" id="PF00589">
    <property type="entry name" value="Phage_integrase"/>
    <property type="match status" value="1"/>
</dbReference>
<dbReference type="RefSeq" id="WP_006004902.1">
    <property type="nucleotide sequence ID" value="NZ_DS996354.1"/>
</dbReference>
<reference evidence="9 10" key="1">
    <citation type="submission" date="2008-10" db="EMBL/GenBank/DDBJ databases">
        <title>Draft genome sequence of Desulvovibrio piger (ATCC 29098).</title>
        <authorList>
            <person name="Sudarsanam P."/>
            <person name="Ley R."/>
            <person name="Guruge J."/>
            <person name="Turnbaugh P.J."/>
            <person name="Mahowald M."/>
            <person name="Liep D."/>
            <person name="Gordon J."/>
        </authorList>
    </citation>
    <scope>NUCLEOTIDE SEQUENCE [LARGE SCALE GENOMIC DNA]</scope>
    <source>
        <strain evidence="9 10">ATCC 29098</strain>
    </source>
</reference>
<feature type="domain" description="Tyr recombinase" evidence="7">
    <location>
        <begin position="165"/>
        <end position="341"/>
    </location>
</feature>
<evidence type="ECO:0000259" key="8">
    <source>
        <dbReference type="PROSITE" id="PS51900"/>
    </source>
</evidence>
<dbReference type="PROSITE" id="PS51900">
    <property type="entry name" value="CB"/>
    <property type="match status" value="1"/>
</dbReference>
<dbReference type="EMBL" id="ABXU01000025">
    <property type="protein sequence ID" value="EEB34276.1"/>
    <property type="molecule type" value="Genomic_DNA"/>
</dbReference>
<dbReference type="InterPro" id="IPR044068">
    <property type="entry name" value="CB"/>
</dbReference>
<keyword evidence="6" id="KW-0175">Coiled coil</keyword>
<evidence type="ECO:0000256" key="4">
    <source>
        <dbReference type="ARBA" id="ARBA00023172"/>
    </source>
</evidence>
<name>B6WRS3_9BACT</name>
<evidence type="ECO:0000313" key="9">
    <source>
        <dbReference type="EMBL" id="EEB34276.1"/>
    </source>
</evidence>
<evidence type="ECO:0000256" key="2">
    <source>
        <dbReference type="ARBA" id="ARBA00022908"/>
    </source>
</evidence>
<dbReference type="SUPFAM" id="SSF56349">
    <property type="entry name" value="DNA breaking-rejoining enzymes"/>
    <property type="match status" value="1"/>
</dbReference>
<dbReference type="InterPro" id="IPR010998">
    <property type="entry name" value="Integrase_recombinase_N"/>
</dbReference>
<comment type="caution">
    <text evidence="9">The sequence shown here is derived from an EMBL/GenBank/DDBJ whole genome shotgun (WGS) entry which is preliminary data.</text>
</comment>
<keyword evidence="3 5" id="KW-0238">DNA-binding</keyword>
<evidence type="ECO:0000259" key="7">
    <source>
        <dbReference type="PROSITE" id="PS51898"/>
    </source>
</evidence>
<dbReference type="PANTHER" id="PTHR30349:SF41">
    <property type="entry name" value="INTEGRASE_RECOMBINASE PROTEIN MJ0367-RELATED"/>
    <property type="match status" value="1"/>
</dbReference>
<evidence type="ECO:0000256" key="3">
    <source>
        <dbReference type="ARBA" id="ARBA00023125"/>
    </source>
</evidence>
<proteinExistence type="inferred from homology"/>
<dbReference type="GO" id="GO:0015074">
    <property type="term" value="P:DNA integration"/>
    <property type="evidence" value="ECO:0007669"/>
    <property type="project" value="UniProtKB-KW"/>
</dbReference>
<dbReference type="Gene3D" id="1.10.150.130">
    <property type="match status" value="1"/>
</dbReference>
<accession>B6WRS3</accession>
<dbReference type="PANTHER" id="PTHR30349">
    <property type="entry name" value="PHAGE INTEGRASE-RELATED"/>
    <property type="match status" value="1"/>
</dbReference>
<evidence type="ECO:0000256" key="1">
    <source>
        <dbReference type="ARBA" id="ARBA00008857"/>
    </source>
</evidence>
<keyword evidence="4" id="KW-0233">DNA recombination</keyword>
<dbReference type="GO" id="GO:0003677">
    <property type="term" value="F:DNA binding"/>
    <property type="evidence" value="ECO:0007669"/>
    <property type="project" value="UniProtKB-UniRule"/>
</dbReference>
<keyword evidence="2" id="KW-0229">DNA integration</keyword>
<organism evidence="9 10">
    <name type="scientific">Desulfovibrio piger ATCC 29098</name>
    <dbReference type="NCBI Taxonomy" id="411464"/>
    <lineage>
        <taxon>Bacteria</taxon>
        <taxon>Pseudomonadati</taxon>
        <taxon>Thermodesulfobacteriota</taxon>
        <taxon>Desulfovibrionia</taxon>
        <taxon>Desulfovibrionales</taxon>
        <taxon>Desulfovibrionaceae</taxon>
        <taxon>Desulfovibrio</taxon>
    </lineage>
</organism>
<dbReference type="Proteomes" id="UP000003676">
    <property type="component" value="Unassembled WGS sequence"/>
</dbReference>
<dbReference type="PROSITE" id="PS51898">
    <property type="entry name" value="TYR_RECOMBINASE"/>
    <property type="match status" value="1"/>
</dbReference>
<evidence type="ECO:0000256" key="5">
    <source>
        <dbReference type="PROSITE-ProRule" id="PRU01248"/>
    </source>
</evidence>
<feature type="coiled-coil region" evidence="6">
    <location>
        <begin position="36"/>
        <end position="63"/>
    </location>
</feature>
<sequence>MEKDRLEKWRFSWRDPATGRTRRRTFTSESERDAFAATMRQVIERERQLKKQARQRSARISAQSLTVREIIQLYLELQITRPGTKKATAYHCRPLLAMFGTRKARMLTMQDVLAFREAQALRQVGLSTVRLRLGILRSALRWAVTTGRLAANPLDGMKLPRVRSRRASPPTAAEGRKMMEVAAPHIRRIIAIGMYCGPRIGPSELFRLRWADVDLDAAQLNMPSASKADGPDGRFVPLRGDLVALMRRWQDEDSAIGCPWVIHYHGRPVKSVGAAWHSARRAAGIQRRIVPYSLRHAFPTMALEHGADIGSLAEIMGHTSKSMILEHYQHVTAHLKRDAVQRLPSILPEE</sequence>
<dbReference type="GO" id="GO:0006310">
    <property type="term" value="P:DNA recombination"/>
    <property type="evidence" value="ECO:0007669"/>
    <property type="project" value="UniProtKB-KW"/>
</dbReference>
<gene>
    <name evidence="9" type="ORF">DESPIG_00764</name>
</gene>
<evidence type="ECO:0000313" key="10">
    <source>
        <dbReference type="Proteomes" id="UP000003676"/>
    </source>
</evidence>
<dbReference type="eggNOG" id="COG0582">
    <property type="taxonomic scope" value="Bacteria"/>
</dbReference>
<protein>
    <submittedName>
        <fullName evidence="9">Site-specific recombinase, phage integrase family</fullName>
    </submittedName>
</protein>
<comment type="similarity">
    <text evidence="1">Belongs to the 'phage' integrase family.</text>
</comment>
<dbReference type="InterPro" id="IPR013762">
    <property type="entry name" value="Integrase-like_cat_sf"/>
</dbReference>
<dbReference type="HOGENOM" id="CLU_027562_17_7_7"/>
<feature type="domain" description="Core-binding (CB)" evidence="8">
    <location>
        <begin position="65"/>
        <end position="144"/>
    </location>
</feature>
<dbReference type="InterPro" id="IPR002104">
    <property type="entry name" value="Integrase_catalytic"/>
</dbReference>
<dbReference type="Gene3D" id="1.10.443.10">
    <property type="entry name" value="Intergrase catalytic core"/>
    <property type="match status" value="1"/>
</dbReference>
<reference evidence="9 10" key="2">
    <citation type="submission" date="2008-10" db="EMBL/GenBank/DDBJ databases">
        <authorList>
            <person name="Fulton L."/>
            <person name="Clifton S."/>
            <person name="Fulton B."/>
            <person name="Xu J."/>
            <person name="Minx P."/>
            <person name="Pepin K.H."/>
            <person name="Johnson M."/>
            <person name="Bhonagiri V."/>
            <person name="Nash W.E."/>
            <person name="Mardis E.R."/>
            <person name="Wilson R.K."/>
        </authorList>
    </citation>
    <scope>NUCLEOTIDE SEQUENCE [LARGE SCALE GENOMIC DNA]</scope>
    <source>
        <strain evidence="9 10">ATCC 29098</strain>
    </source>
</reference>
<dbReference type="InterPro" id="IPR050090">
    <property type="entry name" value="Tyrosine_recombinase_XerCD"/>
</dbReference>